<dbReference type="Proteomes" id="UP000236291">
    <property type="component" value="Unassembled WGS sequence"/>
</dbReference>
<evidence type="ECO:0000313" key="1">
    <source>
        <dbReference type="EMBL" id="PNX81138.1"/>
    </source>
</evidence>
<dbReference type="EMBL" id="ASHM01039314">
    <property type="protein sequence ID" value="PNX81138.1"/>
    <property type="molecule type" value="Genomic_DNA"/>
</dbReference>
<gene>
    <name evidence="1" type="ORF">L195_g037154</name>
</gene>
<dbReference type="AlphaFoldDB" id="A0A2K3LRH5"/>
<feature type="non-terminal residue" evidence="1">
    <location>
        <position position="1"/>
    </location>
</feature>
<sequence length="168" mass="19342">IRDKGINCPLNCVVCNGNFEDSTRVLFLCPFAASIWRDSGVWNYVEAAVNSSNTVAETIFLLLQNLEEQKSARLAVIMWSIWKHCDIKLWNNVTETREQILNRVDHLLEDWRAAKNTKKTNNAAEAEMAVVMPLSWVQLHRQEQAAMCWQKPETSRIHWVVGITTNDE</sequence>
<protein>
    <submittedName>
        <fullName evidence="1">Cytochrome p450</fullName>
    </submittedName>
</protein>
<reference evidence="1 2" key="2">
    <citation type="journal article" date="2017" name="Front. Plant Sci.">
        <title>Gene Classification and Mining of Molecular Markers Useful in Red Clover (Trifolium pratense) Breeding.</title>
        <authorList>
            <person name="Istvanek J."/>
            <person name="Dluhosova J."/>
            <person name="Dluhos P."/>
            <person name="Patkova L."/>
            <person name="Nedelnik J."/>
            <person name="Repkova J."/>
        </authorList>
    </citation>
    <scope>NUCLEOTIDE SEQUENCE [LARGE SCALE GENOMIC DNA]</scope>
    <source>
        <strain evidence="2">cv. Tatra</strain>
        <tissue evidence="1">Young leaves</tissue>
    </source>
</reference>
<accession>A0A2K3LRH5</accession>
<name>A0A2K3LRH5_TRIPR</name>
<evidence type="ECO:0000313" key="2">
    <source>
        <dbReference type="Proteomes" id="UP000236291"/>
    </source>
</evidence>
<proteinExistence type="predicted"/>
<comment type="caution">
    <text evidence="1">The sequence shown here is derived from an EMBL/GenBank/DDBJ whole genome shotgun (WGS) entry which is preliminary data.</text>
</comment>
<organism evidence="1 2">
    <name type="scientific">Trifolium pratense</name>
    <name type="common">Red clover</name>
    <dbReference type="NCBI Taxonomy" id="57577"/>
    <lineage>
        <taxon>Eukaryota</taxon>
        <taxon>Viridiplantae</taxon>
        <taxon>Streptophyta</taxon>
        <taxon>Embryophyta</taxon>
        <taxon>Tracheophyta</taxon>
        <taxon>Spermatophyta</taxon>
        <taxon>Magnoliopsida</taxon>
        <taxon>eudicotyledons</taxon>
        <taxon>Gunneridae</taxon>
        <taxon>Pentapetalae</taxon>
        <taxon>rosids</taxon>
        <taxon>fabids</taxon>
        <taxon>Fabales</taxon>
        <taxon>Fabaceae</taxon>
        <taxon>Papilionoideae</taxon>
        <taxon>50 kb inversion clade</taxon>
        <taxon>NPAAA clade</taxon>
        <taxon>Hologalegina</taxon>
        <taxon>IRL clade</taxon>
        <taxon>Trifolieae</taxon>
        <taxon>Trifolium</taxon>
    </lineage>
</organism>
<reference evidence="1 2" key="1">
    <citation type="journal article" date="2014" name="Am. J. Bot.">
        <title>Genome assembly and annotation for red clover (Trifolium pratense; Fabaceae).</title>
        <authorList>
            <person name="Istvanek J."/>
            <person name="Jaros M."/>
            <person name="Krenek A."/>
            <person name="Repkova J."/>
        </authorList>
    </citation>
    <scope>NUCLEOTIDE SEQUENCE [LARGE SCALE GENOMIC DNA]</scope>
    <source>
        <strain evidence="2">cv. Tatra</strain>
        <tissue evidence="1">Young leaves</tissue>
    </source>
</reference>